<comment type="caution">
    <text evidence="1">The sequence shown here is derived from an EMBL/GenBank/DDBJ whole genome shotgun (WGS) entry which is preliminary data.</text>
</comment>
<evidence type="ECO:0000313" key="1">
    <source>
        <dbReference type="EMBL" id="MEA5258515.1"/>
    </source>
</evidence>
<gene>
    <name evidence="1" type="ORF">VB264_12035</name>
</gene>
<evidence type="ECO:0000313" key="2">
    <source>
        <dbReference type="Proteomes" id="UP001304671"/>
    </source>
</evidence>
<keyword evidence="2" id="KW-1185">Reference proteome</keyword>
<dbReference type="RefSeq" id="WP_323249669.1">
    <property type="nucleotide sequence ID" value="NZ_JAYFUL010000017.1"/>
</dbReference>
<accession>A0ABU5QNN3</accession>
<organism evidence="1 2">
    <name type="scientific">Arcicella aquatica</name>
    <dbReference type="NCBI Taxonomy" id="217141"/>
    <lineage>
        <taxon>Bacteria</taxon>
        <taxon>Pseudomonadati</taxon>
        <taxon>Bacteroidota</taxon>
        <taxon>Cytophagia</taxon>
        <taxon>Cytophagales</taxon>
        <taxon>Flectobacillaceae</taxon>
        <taxon>Arcicella</taxon>
    </lineage>
</organism>
<dbReference type="EMBL" id="JAYFUL010000017">
    <property type="protein sequence ID" value="MEA5258515.1"/>
    <property type="molecule type" value="Genomic_DNA"/>
</dbReference>
<sequence>MKKKILFITGSINQTTQMHQIADQLPEFDCWYSQIFTDSPFIQWVIDKTEFLNKTVLAGQFKENSEKYCYEHHLQLDYKARKNQYDLVVYCSDMIIPDRMLQNKTLWVQEGMIDEYTGISKLIKTLKLPPYLAVGTSLNGSSNICDVYCAASEGYKERFSKIGTNNNKILVTGIPNFDNCEQYHINDFPLHNYVLVATSDGRECFRPEDRVGFIKDCVAKAAGRQMIFKLHPNEIVERATNEIKENTPEGTKIYTTGNINPMIANCDEFITQYSSAVYVGMALGKKVHSFFDKEELIRQMPIQNKGTSAKNIAQVCRDFLAFKGKKEDFVKSYDYKAVSELVYE</sequence>
<name>A0ABU5QNN3_9BACT</name>
<reference evidence="1 2" key="1">
    <citation type="submission" date="2023-12" db="EMBL/GenBank/DDBJ databases">
        <title>Novel species of the genus Arcicella isolated from rivers.</title>
        <authorList>
            <person name="Lu H."/>
        </authorList>
    </citation>
    <scope>NUCLEOTIDE SEQUENCE [LARGE SCALE GENOMIC DNA]</scope>
    <source>
        <strain evidence="1 2">LMG 21963</strain>
    </source>
</reference>
<dbReference type="SUPFAM" id="SSF53756">
    <property type="entry name" value="UDP-Glycosyltransferase/glycogen phosphorylase"/>
    <property type="match status" value="1"/>
</dbReference>
<proteinExistence type="predicted"/>
<dbReference type="Gene3D" id="3.40.50.12580">
    <property type="match status" value="1"/>
</dbReference>
<dbReference type="Proteomes" id="UP001304671">
    <property type="component" value="Unassembled WGS sequence"/>
</dbReference>
<protein>
    <recommendedName>
        <fullName evidence="3">UDP-N-acetylglucosamine 2-epimerase</fullName>
    </recommendedName>
</protein>
<evidence type="ECO:0008006" key="3">
    <source>
        <dbReference type="Google" id="ProtNLM"/>
    </source>
</evidence>
<dbReference type="InterPro" id="IPR043148">
    <property type="entry name" value="TagF_C"/>
</dbReference>